<keyword evidence="2" id="KW-1185">Reference proteome</keyword>
<protein>
    <submittedName>
        <fullName evidence="1">Uncharacterized protein</fullName>
    </submittedName>
</protein>
<dbReference type="Proteomes" id="UP001055811">
    <property type="component" value="Linkage Group LG03"/>
</dbReference>
<evidence type="ECO:0000313" key="2">
    <source>
        <dbReference type="Proteomes" id="UP001055811"/>
    </source>
</evidence>
<organism evidence="1 2">
    <name type="scientific">Cichorium intybus</name>
    <name type="common">Chicory</name>
    <dbReference type="NCBI Taxonomy" id="13427"/>
    <lineage>
        <taxon>Eukaryota</taxon>
        <taxon>Viridiplantae</taxon>
        <taxon>Streptophyta</taxon>
        <taxon>Embryophyta</taxon>
        <taxon>Tracheophyta</taxon>
        <taxon>Spermatophyta</taxon>
        <taxon>Magnoliopsida</taxon>
        <taxon>eudicotyledons</taxon>
        <taxon>Gunneridae</taxon>
        <taxon>Pentapetalae</taxon>
        <taxon>asterids</taxon>
        <taxon>campanulids</taxon>
        <taxon>Asterales</taxon>
        <taxon>Asteraceae</taxon>
        <taxon>Cichorioideae</taxon>
        <taxon>Cichorieae</taxon>
        <taxon>Cichoriinae</taxon>
        <taxon>Cichorium</taxon>
    </lineage>
</organism>
<reference evidence="1 2" key="2">
    <citation type="journal article" date="2022" name="Mol. Ecol. Resour.">
        <title>The genomes of chicory, endive, great burdock and yacon provide insights into Asteraceae paleo-polyploidization history and plant inulin production.</title>
        <authorList>
            <person name="Fan W."/>
            <person name="Wang S."/>
            <person name="Wang H."/>
            <person name="Wang A."/>
            <person name="Jiang F."/>
            <person name="Liu H."/>
            <person name="Zhao H."/>
            <person name="Xu D."/>
            <person name="Zhang Y."/>
        </authorList>
    </citation>
    <scope>NUCLEOTIDE SEQUENCE [LARGE SCALE GENOMIC DNA]</scope>
    <source>
        <strain evidence="2">cv. Punajuju</strain>
        <tissue evidence="1">Leaves</tissue>
    </source>
</reference>
<accession>A0ACB9F528</accession>
<evidence type="ECO:0000313" key="1">
    <source>
        <dbReference type="EMBL" id="KAI3766215.1"/>
    </source>
</evidence>
<gene>
    <name evidence="1" type="ORF">L2E82_16267</name>
</gene>
<dbReference type="EMBL" id="CM042011">
    <property type="protein sequence ID" value="KAI3766215.1"/>
    <property type="molecule type" value="Genomic_DNA"/>
</dbReference>
<reference evidence="2" key="1">
    <citation type="journal article" date="2022" name="Mol. Ecol. Resour.">
        <title>The genomes of chicory, endive, great burdock and yacon provide insights into Asteraceae palaeo-polyploidization history and plant inulin production.</title>
        <authorList>
            <person name="Fan W."/>
            <person name="Wang S."/>
            <person name="Wang H."/>
            <person name="Wang A."/>
            <person name="Jiang F."/>
            <person name="Liu H."/>
            <person name="Zhao H."/>
            <person name="Xu D."/>
            <person name="Zhang Y."/>
        </authorList>
    </citation>
    <scope>NUCLEOTIDE SEQUENCE [LARGE SCALE GENOMIC DNA]</scope>
    <source>
        <strain evidence="2">cv. Punajuju</strain>
    </source>
</reference>
<name>A0ACB9F528_CICIN</name>
<comment type="caution">
    <text evidence="1">The sequence shown here is derived from an EMBL/GenBank/DDBJ whole genome shotgun (WGS) entry which is preliminary data.</text>
</comment>
<proteinExistence type="predicted"/>
<sequence>MMQPLKEGLLYPRKKTVLIAGPKEMRCVPLERNYRVCEVVETLKVKSTQKLDPLKVESEGKCRGSFPVDPRYLTLELSLVMDWLEISWDELHIKECIGAGSFGTVPRA</sequence>